<evidence type="ECO:0000313" key="1">
    <source>
        <dbReference type="EMBL" id="CAK6952718.1"/>
    </source>
</evidence>
<reference evidence="1 2" key="1">
    <citation type="submission" date="2024-01" db="EMBL/GenBank/DDBJ databases">
        <authorList>
            <person name="Alioto T."/>
            <person name="Alioto T."/>
            <person name="Gomez Garrido J."/>
        </authorList>
    </citation>
    <scope>NUCLEOTIDE SEQUENCE [LARGE SCALE GENOMIC DNA]</scope>
</reference>
<sequence length="64" mass="7608">RSQHGSHRGRELMDGYERSHMTKLQRVWKPGTEDGRFGRKRRQDQSCTFTCITTITWLADKQLQ</sequence>
<proteinExistence type="predicted"/>
<dbReference type="Proteomes" id="UP001314229">
    <property type="component" value="Unassembled WGS sequence"/>
</dbReference>
<feature type="non-terminal residue" evidence="1">
    <location>
        <position position="1"/>
    </location>
</feature>
<accession>A0AAV1N0B0</accession>
<evidence type="ECO:0000313" key="2">
    <source>
        <dbReference type="Proteomes" id="UP001314229"/>
    </source>
</evidence>
<dbReference type="EMBL" id="CAWUFR010000010">
    <property type="protein sequence ID" value="CAK6952718.1"/>
    <property type="molecule type" value="Genomic_DNA"/>
</dbReference>
<organism evidence="1 2">
    <name type="scientific">Scomber scombrus</name>
    <name type="common">Atlantic mackerel</name>
    <name type="synonym">Scomber vernalis</name>
    <dbReference type="NCBI Taxonomy" id="13677"/>
    <lineage>
        <taxon>Eukaryota</taxon>
        <taxon>Metazoa</taxon>
        <taxon>Chordata</taxon>
        <taxon>Craniata</taxon>
        <taxon>Vertebrata</taxon>
        <taxon>Euteleostomi</taxon>
        <taxon>Actinopterygii</taxon>
        <taxon>Neopterygii</taxon>
        <taxon>Teleostei</taxon>
        <taxon>Neoteleostei</taxon>
        <taxon>Acanthomorphata</taxon>
        <taxon>Pelagiaria</taxon>
        <taxon>Scombriformes</taxon>
        <taxon>Scombridae</taxon>
        <taxon>Scomber</taxon>
    </lineage>
</organism>
<protein>
    <submittedName>
        <fullName evidence="1">Uncharacterized protein</fullName>
    </submittedName>
</protein>
<comment type="caution">
    <text evidence="1">The sequence shown here is derived from an EMBL/GenBank/DDBJ whole genome shotgun (WGS) entry which is preliminary data.</text>
</comment>
<name>A0AAV1N0B0_SCOSC</name>
<keyword evidence="2" id="KW-1185">Reference proteome</keyword>
<dbReference type="AlphaFoldDB" id="A0AAV1N0B0"/>
<gene>
    <name evidence="1" type="ORF">FSCOSCO3_A032688</name>
</gene>